<proteinExistence type="predicted"/>
<dbReference type="GO" id="GO:0046930">
    <property type="term" value="C:pore complex"/>
    <property type="evidence" value="ECO:0007669"/>
    <property type="project" value="UniProtKB-KW"/>
</dbReference>
<evidence type="ECO:0000256" key="11">
    <source>
        <dbReference type="SAM" id="SignalP"/>
    </source>
</evidence>
<dbReference type="GO" id="GO:0015288">
    <property type="term" value="F:porin activity"/>
    <property type="evidence" value="ECO:0007669"/>
    <property type="project" value="UniProtKB-KW"/>
</dbReference>
<evidence type="ECO:0000256" key="8">
    <source>
        <dbReference type="ARBA" id="ARBA00023114"/>
    </source>
</evidence>
<evidence type="ECO:0000313" key="14">
    <source>
        <dbReference type="Proteomes" id="UP000186513"/>
    </source>
</evidence>
<dbReference type="InterPro" id="IPR002299">
    <property type="entry name" value="Porin_Neis"/>
</dbReference>
<feature type="signal peptide" evidence="11">
    <location>
        <begin position="1"/>
        <end position="19"/>
    </location>
</feature>
<evidence type="ECO:0000256" key="6">
    <source>
        <dbReference type="ARBA" id="ARBA00022729"/>
    </source>
</evidence>
<dbReference type="SUPFAM" id="SSF56935">
    <property type="entry name" value="Porins"/>
    <property type="match status" value="1"/>
</dbReference>
<dbReference type="GO" id="GO:0009279">
    <property type="term" value="C:cell outer membrane"/>
    <property type="evidence" value="ECO:0007669"/>
    <property type="project" value="UniProtKB-SubCell"/>
</dbReference>
<comment type="subcellular location">
    <subcellularLocation>
        <location evidence="1">Cell outer membrane</location>
        <topology evidence="1">Multi-pass membrane protein</topology>
    </subcellularLocation>
</comment>
<evidence type="ECO:0000256" key="2">
    <source>
        <dbReference type="ARBA" id="ARBA00011233"/>
    </source>
</evidence>
<dbReference type="PRINTS" id="PR00184">
    <property type="entry name" value="NEISSPPORIN"/>
</dbReference>
<dbReference type="OrthoDB" id="8679056at2"/>
<keyword evidence="5" id="KW-0812">Transmembrane</keyword>
<keyword evidence="9" id="KW-0472">Membrane</keyword>
<dbReference type="GO" id="GO:0006811">
    <property type="term" value="P:monoatomic ion transport"/>
    <property type="evidence" value="ECO:0007669"/>
    <property type="project" value="UniProtKB-KW"/>
</dbReference>
<name>A0A1K2H8Y0_9NEIS</name>
<evidence type="ECO:0000256" key="7">
    <source>
        <dbReference type="ARBA" id="ARBA00023065"/>
    </source>
</evidence>
<keyword evidence="7" id="KW-0406">Ion transport</keyword>
<dbReference type="InterPro" id="IPR023614">
    <property type="entry name" value="Porin_dom_sf"/>
</dbReference>
<organism evidence="13 14">
    <name type="scientific">Chitinimonas taiwanensis DSM 18899</name>
    <dbReference type="NCBI Taxonomy" id="1121279"/>
    <lineage>
        <taxon>Bacteria</taxon>
        <taxon>Pseudomonadati</taxon>
        <taxon>Pseudomonadota</taxon>
        <taxon>Betaproteobacteria</taxon>
        <taxon>Neisseriales</taxon>
        <taxon>Chitinibacteraceae</taxon>
        <taxon>Chitinimonas</taxon>
    </lineage>
</organism>
<evidence type="ECO:0000256" key="1">
    <source>
        <dbReference type="ARBA" id="ARBA00004571"/>
    </source>
</evidence>
<gene>
    <name evidence="13" type="ORF">SAMN02745887_00757</name>
</gene>
<evidence type="ECO:0000256" key="5">
    <source>
        <dbReference type="ARBA" id="ARBA00022692"/>
    </source>
</evidence>
<dbReference type="Pfam" id="PF13609">
    <property type="entry name" value="Porin_4"/>
    <property type="match status" value="1"/>
</dbReference>
<keyword evidence="14" id="KW-1185">Reference proteome</keyword>
<dbReference type="AlphaFoldDB" id="A0A1K2H8Y0"/>
<dbReference type="PANTHER" id="PTHR34501">
    <property type="entry name" value="PROTEIN YDDL-RELATED"/>
    <property type="match status" value="1"/>
</dbReference>
<dbReference type="PANTHER" id="PTHR34501:SF9">
    <property type="entry name" value="MAJOR OUTER MEMBRANE PROTEIN P.IA"/>
    <property type="match status" value="1"/>
</dbReference>
<dbReference type="Gene3D" id="2.40.160.10">
    <property type="entry name" value="Porin"/>
    <property type="match status" value="1"/>
</dbReference>
<evidence type="ECO:0000259" key="12">
    <source>
        <dbReference type="Pfam" id="PF13609"/>
    </source>
</evidence>
<evidence type="ECO:0000256" key="4">
    <source>
        <dbReference type="ARBA" id="ARBA00022452"/>
    </source>
</evidence>
<dbReference type="Proteomes" id="UP000186513">
    <property type="component" value="Unassembled WGS sequence"/>
</dbReference>
<dbReference type="RefSeq" id="WP_072427309.1">
    <property type="nucleotide sequence ID" value="NZ_FPKR01000003.1"/>
</dbReference>
<keyword evidence="8" id="KW-0626">Porin</keyword>
<evidence type="ECO:0000256" key="10">
    <source>
        <dbReference type="ARBA" id="ARBA00023237"/>
    </source>
</evidence>
<evidence type="ECO:0000313" key="13">
    <source>
        <dbReference type="EMBL" id="SFZ73287.1"/>
    </source>
</evidence>
<reference evidence="13 14" key="1">
    <citation type="submission" date="2016-11" db="EMBL/GenBank/DDBJ databases">
        <authorList>
            <person name="Jaros S."/>
            <person name="Januszkiewicz K."/>
            <person name="Wedrychowicz H."/>
        </authorList>
    </citation>
    <scope>NUCLEOTIDE SEQUENCE [LARGE SCALE GENOMIC DNA]</scope>
    <source>
        <strain evidence="13 14">DSM 18899</strain>
    </source>
</reference>
<accession>A0A1K2H8Y0</accession>
<dbReference type="EMBL" id="FPKR01000003">
    <property type="protein sequence ID" value="SFZ73287.1"/>
    <property type="molecule type" value="Genomic_DNA"/>
</dbReference>
<keyword evidence="6 11" id="KW-0732">Signal</keyword>
<feature type="chain" id="PRO_5012159466" evidence="11">
    <location>
        <begin position="20"/>
        <end position="333"/>
    </location>
</feature>
<dbReference type="CDD" id="cd00342">
    <property type="entry name" value="gram_neg_porins"/>
    <property type="match status" value="1"/>
</dbReference>
<dbReference type="STRING" id="1121279.SAMN02745887_00757"/>
<keyword evidence="4" id="KW-1134">Transmembrane beta strand</keyword>
<evidence type="ECO:0000256" key="9">
    <source>
        <dbReference type="ARBA" id="ARBA00023136"/>
    </source>
</evidence>
<comment type="subunit">
    <text evidence="2">Homotrimer.</text>
</comment>
<keyword evidence="10" id="KW-0998">Cell outer membrane</keyword>
<keyword evidence="3" id="KW-0813">Transport</keyword>
<dbReference type="InterPro" id="IPR033900">
    <property type="entry name" value="Gram_neg_porin_domain"/>
</dbReference>
<sequence length="333" mass="34759">MQRKLPLLLALLVSAGALADVTVYGQANAGLILHKANSTTKTKIDNLYTPSRLGFRGTEDLGDGLKASFQLEQQVNIDTGDGMNFGQREAWVALSGGFGKLGLGRGKTPYTNTADYFEIFDGSSLGLAIYGVDGVTNAGALGATASAGGARFHNSVRYDSNNLNGFTAAVQLGVGENETDTVKETRALSMNARYNFGQFGVFGAYSSISDAGGVAGADKTALLLGGAAKFDALTVQLGWQRGELDANQSERDSVISTLAYAVGPTTYKAGIILAGEQDLAGSSVANSDYRLMALGVKHALSKRTNLVAEYARKDADGSANDQTALTLAVMHAF</sequence>
<protein>
    <submittedName>
        <fullName evidence="13">Outer membrane protein (Porin)</fullName>
    </submittedName>
</protein>
<dbReference type="InterPro" id="IPR050298">
    <property type="entry name" value="Gram-neg_bact_OMP"/>
</dbReference>
<feature type="domain" description="Porin" evidence="12">
    <location>
        <begin position="10"/>
        <end position="317"/>
    </location>
</feature>
<evidence type="ECO:0000256" key="3">
    <source>
        <dbReference type="ARBA" id="ARBA00022448"/>
    </source>
</evidence>